<reference evidence="2 3" key="1">
    <citation type="submission" date="2015-09" db="EMBL/GenBank/DDBJ databases">
        <title>Draft genome sequence of Kouleothrix aurantiaca JCM 19913.</title>
        <authorList>
            <person name="Hemp J."/>
        </authorList>
    </citation>
    <scope>NUCLEOTIDE SEQUENCE [LARGE SCALE GENOMIC DNA]</scope>
    <source>
        <strain evidence="2 3">COM-B</strain>
    </source>
</reference>
<dbReference type="AlphaFoldDB" id="A0A0P9FGR1"/>
<accession>A0A0P9FGR1</accession>
<dbReference type="PANTHER" id="PTHR39085:SF1">
    <property type="entry name" value="SLL0924 PROTEIN"/>
    <property type="match status" value="1"/>
</dbReference>
<evidence type="ECO:0000313" key="2">
    <source>
        <dbReference type="EMBL" id="KPV52314.1"/>
    </source>
</evidence>
<evidence type="ECO:0000313" key="3">
    <source>
        <dbReference type="Proteomes" id="UP000050509"/>
    </source>
</evidence>
<evidence type="ECO:0008006" key="4">
    <source>
        <dbReference type="Google" id="ProtNLM"/>
    </source>
</evidence>
<feature type="transmembrane region" description="Helical" evidence="1">
    <location>
        <begin position="101"/>
        <end position="119"/>
    </location>
</feature>
<gene>
    <name evidence="2" type="ORF">SE17_16245</name>
</gene>
<protein>
    <recommendedName>
        <fullName evidence="4">Metal-binding protein</fullName>
    </recommendedName>
</protein>
<dbReference type="Pfam" id="PF09988">
    <property type="entry name" value="DUF2227"/>
    <property type="match status" value="1"/>
</dbReference>
<dbReference type="InterPro" id="IPR019250">
    <property type="entry name" value="DUF2227_metal-bd"/>
</dbReference>
<keyword evidence="1" id="KW-1133">Transmembrane helix</keyword>
<dbReference type="PANTHER" id="PTHR39085">
    <property type="entry name" value="SLL0924 PROTEIN"/>
    <property type="match status" value="1"/>
</dbReference>
<sequence length="203" mass="23054">MPGAHTHDLITVVTGVALAPLTFSTNLALGIDTQLALQQTVIVVGAHLLSGIMFSPDLDLDSAIDNRWGIFYWIWRPYMWVVPHRSRWLSHGLVFPPLLRLFYFFWMVVGVLIGAAWLFGRIGITLPNFHLVVSAAVLGVVTRHPREVWSFLVGFVTGSAAHSVADWLVTGGKRYLRRFGFVVRFNADNHDHWRGYSRRRARY</sequence>
<evidence type="ECO:0000256" key="1">
    <source>
        <dbReference type="SAM" id="Phobius"/>
    </source>
</evidence>
<organism evidence="2 3">
    <name type="scientific">Kouleothrix aurantiaca</name>
    <dbReference type="NCBI Taxonomy" id="186479"/>
    <lineage>
        <taxon>Bacteria</taxon>
        <taxon>Bacillati</taxon>
        <taxon>Chloroflexota</taxon>
        <taxon>Chloroflexia</taxon>
        <taxon>Chloroflexales</taxon>
        <taxon>Roseiflexineae</taxon>
        <taxon>Roseiflexaceae</taxon>
        <taxon>Kouleothrix</taxon>
    </lineage>
</organism>
<dbReference type="Proteomes" id="UP000050509">
    <property type="component" value="Unassembled WGS sequence"/>
</dbReference>
<comment type="caution">
    <text evidence="2">The sequence shown here is derived from an EMBL/GenBank/DDBJ whole genome shotgun (WGS) entry which is preliminary data.</text>
</comment>
<dbReference type="PATRIC" id="fig|186479.3.peg.9168"/>
<proteinExistence type="predicted"/>
<keyword evidence="3" id="KW-1185">Reference proteome</keyword>
<keyword evidence="1" id="KW-0812">Transmembrane</keyword>
<dbReference type="EMBL" id="LJCR01000586">
    <property type="protein sequence ID" value="KPV52314.1"/>
    <property type="molecule type" value="Genomic_DNA"/>
</dbReference>
<name>A0A0P9FGR1_9CHLR</name>
<keyword evidence="1" id="KW-0472">Membrane</keyword>